<evidence type="ECO:0000313" key="1">
    <source>
        <dbReference type="EMBL" id="SCG77095.1"/>
    </source>
</evidence>
<accession>A0A1C5K2S3</accession>
<protein>
    <submittedName>
        <fullName evidence="1">Uncharacterized protein</fullName>
    </submittedName>
</protein>
<evidence type="ECO:0000313" key="2">
    <source>
        <dbReference type="Proteomes" id="UP000198221"/>
    </source>
</evidence>
<sequence>MVRSLDEFARVASVPGGEGLAPSVDRLALNGERPVWRPTA</sequence>
<name>A0A1C5K2S3_9ACTN</name>
<dbReference type="Proteomes" id="UP000198221">
    <property type="component" value="Chromosome I"/>
</dbReference>
<organism evidence="1 2">
    <name type="scientific">Micromonospora inositola</name>
    <dbReference type="NCBI Taxonomy" id="47865"/>
    <lineage>
        <taxon>Bacteria</taxon>
        <taxon>Bacillati</taxon>
        <taxon>Actinomycetota</taxon>
        <taxon>Actinomycetes</taxon>
        <taxon>Micromonosporales</taxon>
        <taxon>Micromonosporaceae</taxon>
        <taxon>Micromonospora</taxon>
    </lineage>
</organism>
<keyword evidence="2" id="KW-1185">Reference proteome</keyword>
<dbReference type="AlphaFoldDB" id="A0A1C5K2S3"/>
<proteinExistence type="predicted"/>
<reference evidence="2" key="1">
    <citation type="submission" date="2016-06" db="EMBL/GenBank/DDBJ databases">
        <authorList>
            <person name="Varghese N."/>
            <person name="Submissions Spin"/>
        </authorList>
    </citation>
    <scope>NUCLEOTIDE SEQUENCE [LARGE SCALE GENOMIC DNA]</scope>
    <source>
        <strain evidence="2">DSM 43819</strain>
    </source>
</reference>
<gene>
    <name evidence="1" type="ORF">GA0070613_6151</name>
</gene>
<dbReference type="EMBL" id="LT607754">
    <property type="protein sequence ID" value="SCG77095.1"/>
    <property type="molecule type" value="Genomic_DNA"/>
</dbReference>